<evidence type="ECO:0000259" key="3">
    <source>
        <dbReference type="Pfam" id="PF07687"/>
    </source>
</evidence>
<keyword evidence="1" id="KW-0378">Hydrolase</keyword>
<evidence type="ECO:0000313" key="4">
    <source>
        <dbReference type="EMBL" id="MBS5520226.1"/>
    </source>
</evidence>
<dbReference type="Gene3D" id="3.30.70.360">
    <property type="match status" value="1"/>
</dbReference>
<sequence>MDLHKAVCELSETLTRDRHELHEHPELSFKEAKTTEYIAKRLESMGIPVTRYPSYYGLVGTIAGKAQGKTILLRADIDALPIKEESGVSFASQNIGVMHACGHDAHTAMLLGAAKVLKEESKNFFGTVKLLFQSAEESGDGAPFYIKNDILKDVDAAFAIHVQPDLPLGTISLDAGLRSTSCTNFDLTITGTSAHGSTPHLGHDAIVAASAVIMDIQTLVSRISDPLDPLVVTIGKVTAGKQFNIICDEVKLEGTIRTYDRDLFEGIPKKLEALAQETAEAMDCHAKMDVVTHEPLCSNDDPALLDAASKAAISLWGEEALVSMPAMMASEDFAFIMDKVPSVIAYLGTGTDIDKSPLHSNTFRIDDAVLPRGAGVYAGFALNVLGKEG</sequence>
<dbReference type="PANTHER" id="PTHR11014:SF63">
    <property type="entry name" value="METALLOPEPTIDASE, PUTATIVE (AFU_ORTHOLOGUE AFUA_6G09600)-RELATED"/>
    <property type="match status" value="1"/>
</dbReference>
<dbReference type="InterPro" id="IPR011650">
    <property type="entry name" value="Peptidase_M20_dimer"/>
</dbReference>
<dbReference type="EMBL" id="JAGZCZ010000009">
    <property type="protein sequence ID" value="MBS5520226.1"/>
    <property type="molecule type" value="Genomic_DNA"/>
</dbReference>
<dbReference type="NCBIfam" id="TIGR01891">
    <property type="entry name" value="amidohydrolases"/>
    <property type="match status" value="1"/>
</dbReference>
<dbReference type="CDD" id="cd03886">
    <property type="entry name" value="M20_Acy1"/>
    <property type="match status" value="1"/>
</dbReference>
<dbReference type="PIRSF" id="PIRSF005962">
    <property type="entry name" value="Pept_M20D_amidohydro"/>
    <property type="match status" value="1"/>
</dbReference>
<dbReference type="InterPro" id="IPR036264">
    <property type="entry name" value="Bact_exopeptidase_dim_dom"/>
</dbReference>
<dbReference type="SUPFAM" id="SSF55031">
    <property type="entry name" value="Bacterial exopeptidase dimerisation domain"/>
    <property type="match status" value="1"/>
</dbReference>
<evidence type="ECO:0000313" key="5">
    <source>
        <dbReference type="Proteomes" id="UP000754226"/>
    </source>
</evidence>
<accession>A0A943EEJ3</accession>
<gene>
    <name evidence="4" type="ORF">KHX13_07890</name>
</gene>
<dbReference type="GO" id="GO:0046872">
    <property type="term" value="F:metal ion binding"/>
    <property type="evidence" value="ECO:0007669"/>
    <property type="project" value="UniProtKB-KW"/>
</dbReference>
<dbReference type="Pfam" id="PF07687">
    <property type="entry name" value="M20_dimer"/>
    <property type="match status" value="1"/>
</dbReference>
<protein>
    <submittedName>
        <fullName evidence="4">Amidohydrolase</fullName>
    </submittedName>
</protein>
<dbReference type="AlphaFoldDB" id="A0A943EEJ3"/>
<dbReference type="FunFam" id="3.30.70.360:FF:000001">
    <property type="entry name" value="N-acetyldiaminopimelate deacetylase"/>
    <property type="match status" value="1"/>
</dbReference>
<keyword evidence="2" id="KW-0479">Metal-binding</keyword>
<dbReference type="PANTHER" id="PTHR11014">
    <property type="entry name" value="PEPTIDASE M20 FAMILY MEMBER"/>
    <property type="match status" value="1"/>
</dbReference>
<evidence type="ECO:0000256" key="2">
    <source>
        <dbReference type="PIRSR" id="PIRSR005962-1"/>
    </source>
</evidence>
<reference evidence="4" key="1">
    <citation type="submission" date="2021-02" db="EMBL/GenBank/DDBJ databases">
        <title>Infant gut strain persistence is associated with maternal origin, phylogeny, and functional potential including surface adhesion and iron acquisition.</title>
        <authorList>
            <person name="Lou Y.C."/>
        </authorList>
    </citation>
    <scope>NUCLEOTIDE SEQUENCE</scope>
    <source>
        <strain evidence="4">L3_106_000M1_dasL3_106_000M1_concoct_15</strain>
    </source>
</reference>
<feature type="binding site" evidence="2">
    <location>
        <position position="101"/>
    </location>
    <ligand>
        <name>Mn(2+)</name>
        <dbReference type="ChEBI" id="CHEBI:29035"/>
        <label>2</label>
    </ligand>
</feature>
<dbReference type="Proteomes" id="UP000754226">
    <property type="component" value="Unassembled WGS sequence"/>
</dbReference>
<dbReference type="GO" id="GO:0019877">
    <property type="term" value="P:diaminopimelate biosynthetic process"/>
    <property type="evidence" value="ECO:0007669"/>
    <property type="project" value="UniProtKB-ARBA"/>
</dbReference>
<dbReference type="InterPro" id="IPR017439">
    <property type="entry name" value="Amidohydrolase"/>
</dbReference>
<feature type="binding site" evidence="2">
    <location>
        <position position="359"/>
    </location>
    <ligand>
        <name>Mn(2+)</name>
        <dbReference type="ChEBI" id="CHEBI:29035"/>
        <label>2</label>
    </ligand>
</feature>
<dbReference type="Gene3D" id="3.40.630.10">
    <property type="entry name" value="Zn peptidases"/>
    <property type="match status" value="1"/>
</dbReference>
<dbReference type="InterPro" id="IPR002933">
    <property type="entry name" value="Peptidase_M20"/>
</dbReference>
<dbReference type="Pfam" id="PF01546">
    <property type="entry name" value="Peptidase_M20"/>
    <property type="match status" value="1"/>
</dbReference>
<proteinExistence type="predicted"/>
<feature type="binding site" evidence="2">
    <location>
        <position position="137"/>
    </location>
    <ligand>
        <name>Mn(2+)</name>
        <dbReference type="ChEBI" id="CHEBI:29035"/>
        <label>2</label>
    </ligand>
</feature>
<keyword evidence="2" id="KW-0464">Manganese</keyword>
<comment type="caution">
    <text evidence="4">The sequence shown here is derived from an EMBL/GenBank/DDBJ whole genome shotgun (WGS) entry which is preliminary data.</text>
</comment>
<feature type="binding site" evidence="2">
    <location>
        <position position="103"/>
    </location>
    <ligand>
        <name>Mn(2+)</name>
        <dbReference type="ChEBI" id="CHEBI:29035"/>
        <label>2</label>
    </ligand>
</feature>
<feature type="binding site" evidence="2">
    <location>
        <position position="161"/>
    </location>
    <ligand>
        <name>Mn(2+)</name>
        <dbReference type="ChEBI" id="CHEBI:29035"/>
        <label>2</label>
    </ligand>
</feature>
<comment type="cofactor">
    <cofactor evidence="2">
        <name>Mn(2+)</name>
        <dbReference type="ChEBI" id="CHEBI:29035"/>
    </cofactor>
    <text evidence="2">The Mn(2+) ion enhances activity.</text>
</comment>
<evidence type="ECO:0000256" key="1">
    <source>
        <dbReference type="ARBA" id="ARBA00022801"/>
    </source>
</evidence>
<dbReference type="SUPFAM" id="SSF53187">
    <property type="entry name" value="Zn-dependent exopeptidases"/>
    <property type="match status" value="1"/>
</dbReference>
<dbReference type="GO" id="GO:0050118">
    <property type="term" value="F:N-acetyldiaminopimelate deacetylase activity"/>
    <property type="evidence" value="ECO:0007669"/>
    <property type="project" value="UniProtKB-ARBA"/>
</dbReference>
<feature type="domain" description="Peptidase M20 dimerisation" evidence="3">
    <location>
        <begin position="184"/>
        <end position="280"/>
    </location>
</feature>
<name>A0A943EEJ3_9FIRM</name>
<organism evidence="4 5">
    <name type="scientific">Acidaminococcus intestini</name>
    <dbReference type="NCBI Taxonomy" id="187327"/>
    <lineage>
        <taxon>Bacteria</taxon>
        <taxon>Bacillati</taxon>
        <taxon>Bacillota</taxon>
        <taxon>Negativicutes</taxon>
        <taxon>Acidaminococcales</taxon>
        <taxon>Acidaminococcaceae</taxon>
        <taxon>Acidaminococcus</taxon>
    </lineage>
</organism>